<evidence type="ECO:0000256" key="1">
    <source>
        <dbReference type="SAM" id="MobiDB-lite"/>
    </source>
</evidence>
<keyword evidence="3" id="KW-1185">Reference proteome</keyword>
<feature type="region of interest" description="Disordered" evidence="1">
    <location>
        <begin position="1"/>
        <end position="77"/>
    </location>
</feature>
<accession>A0AAV6ULD5</accession>
<dbReference type="AlphaFoldDB" id="A0AAV6ULD5"/>
<feature type="compositionally biased region" description="Polar residues" evidence="1">
    <location>
        <begin position="24"/>
        <end position="33"/>
    </location>
</feature>
<dbReference type="EMBL" id="JAFNEN010000368">
    <property type="protein sequence ID" value="KAG8184593.1"/>
    <property type="molecule type" value="Genomic_DNA"/>
</dbReference>
<sequence length="77" mass="8616">MRRGLAAERTHQLQQGQWEGVSPEVTSNQTRKTSSYDHDITRTMMLPDHQVASFGNPTSDSHSPFDREGNSSATSLR</sequence>
<reference evidence="2 3" key="1">
    <citation type="journal article" date="2022" name="Nat. Ecol. Evol.">
        <title>A masculinizing supergene underlies an exaggerated male reproductive morph in a spider.</title>
        <authorList>
            <person name="Hendrickx F."/>
            <person name="De Corte Z."/>
            <person name="Sonet G."/>
            <person name="Van Belleghem S.M."/>
            <person name="Kostlbacher S."/>
            <person name="Vangestel C."/>
        </authorList>
    </citation>
    <scope>NUCLEOTIDE SEQUENCE [LARGE SCALE GENOMIC DNA]</scope>
    <source>
        <strain evidence="2">W744_W776</strain>
    </source>
</reference>
<feature type="compositionally biased region" description="Basic and acidic residues" evidence="1">
    <location>
        <begin position="1"/>
        <end position="11"/>
    </location>
</feature>
<proteinExistence type="predicted"/>
<gene>
    <name evidence="2" type="ORF">JTE90_005207</name>
</gene>
<name>A0AAV6ULD5_9ARAC</name>
<protein>
    <submittedName>
        <fullName evidence="2">Uncharacterized protein</fullName>
    </submittedName>
</protein>
<dbReference type="Proteomes" id="UP000827092">
    <property type="component" value="Unassembled WGS sequence"/>
</dbReference>
<evidence type="ECO:0000313" key="3">
    <source>
        <dbReference type="Proteomes" id="UP000827092"/>
    </source>
</evidence>
<comment type="caution">
    <text evidence="2">The sequence shown here is derived from an EMBL/GenBank/DDBJ whole genome shotgun (WGS) entry which is preliminary data.</text>
</comment>
<evidence type="ECO:0000313" key="2">
    <source>
        <dbReference type="EMBL" id="KAG8184593.1"/>
    </source>
</evidence>
<organism evidence="2 3">
    <name type="scientific">Oedothorax gibbosus</name>
    <dbReference type="NCBI Taxonomy" id="931172"/>
    <lineage>
        <taxon>Eukaryota</taxon>
        <taxon>Metazoa</taxon>
        <taxon>Ecdysozoa</taxon>
        <taxon>Arthropoda</taxon>
        <taxon>Chelicerata</taxon>
        <taxon>Arachnida</taxon>
        <taxon>Araneae</taxon>
        <taxon>Araneomorphae</taxon>
        <taxon>Entelegynae</taxon>
        <taxon>Araneoidea</taxon>
        <taxon>Linyphiidae</taxon>
        <taxon>Erigoninae</taxon>
        <taxon>Oedothorax</taxon>
    </lineage>
</organism>
<feature type="compositionally biased region" description="Polar residues" evidence="1">
    <location>
        <begin position="53"/>
        <end position="62"/>
    </location>
</feature>